<evidence type="ECO:0000256" key="3">
    <source>
        <dbReference type="ARBA" id="ARBA00022692"/>
    </source>
</evidence>
<comment type="subcellular location">
    <subcellularLocation>
        <location evidence="1">Cell membrane</location>
        <topology evidence="1">Multi-pass membrane protein</topology>
    </subcellularLocation>
</comment>
<dbReference type="PIRSF" id="PIRSF038958">
    <property type="entry name" value="PG_synth_SpoVB"/>
    <property type="match status" value="1"/>
</dbReference>
<feature type="transmembrane region" description="Helical" evidence="6">
    <location>
        <begin position="126"/>
        <end position="146"/>
    </location>
</feature>
<reference evidence="7" key="2">
    <citation type="journal article" date="2021" name="PeerJ">
        <title>Extensive microbial diversity within the chicken gut microbiome revealed by metagenomics and culture.</title>
        <authorList>
            <person name="Gilroy R."/>
            <person name="Ravi A."/>
            <person name="Getino M."/>
            <person name="Pursley I."/>
            <person name="Horton D.L."/>
            <person name="Alikhan N.F."/>
            <person name="Baker D."/>
            <person name="Gharbi K."/>
            <person name="Hall N."/>
            <person name="Watson M."/>
            <person name="Adriaenssens E.M."/>
            <person name="Foster-Nyarko E."/>
            <person name="Jarju S."/>
            <person name="Secka A."/>
            <person name="Antonio M."/>
            <person name="Oren A."/>
            <person name="Chaudhuri R.R."/>
            <person name="La Ragione R."/>
            <person name="Hildebrand F."/>
            <person name="Pallen M.J."/>
        </authorList>
    </citation>
    <scope>NUCLEOTIDE SEQUENCE</scope>
    <source>
        <strain evidence="7">ChiSjej1B19-7085</strain>
    </source>
</reference>
<keyword evidence="3 6" id="KW-0812">Transmembrane</keyword>
<dbReference type="GO" id="GO:0005886">
    <property type="term" value="C:plasma membrane"/>
    <property type="evidence" value="ECO:0007669"/>
    <property type="project" value="UniProtKB-SubCell"/>
</dbReference>
<comment type="caution">
    <text evidence="7">The sequence shown here is derived from an EMBL/GenBank/DDBJ whole genome shotgun (WGS) entry which is preliminary data.</text>
</comment>
<dbReference type="EMBL" id="DVHF01000062">
    <property type="protein sequence ID" value="HIR57096.1"/>
    <property type="molecule type" value="Genomic_DNA"/>
</dbReference>
<gene>
    <name evidence="7" type="ORF">IAA54_05455</name>
</gene>
<feature type="transmembrane region" description="Helical" evidence="6">
    <location>
        <begin position="187"/>
        <end position="207"/>
    </location>
</feature>
<proteinExistence type="predicted"/>
<protein>
    <submittedName>
        <fullName evidence="7">Polysaccharide biosynthesis C-terminal domain-containing protein</fullName>
    </submittedName>
</protein>
<evidence type="ECO:0000256" key="4">
    <source>
        <dbReference type="ARBA" id="ARBA00022989"/>
    </source>
</evidence>
<dbReference type="PANTHER" id="PTHR30250:SF24">
    <property type="entry name" value="STAGE V SPORULATION PROTEIN B"/>
    <property type="match status" value="1"/>
</dbReference>
<evidence type="ECO:0000256" key="2">
    <source>
        <dbReference type="ARBA" id="ARBA00022475"/>
    </source>
</evidence>
<dbReference type="PANTHER" id="PTHR30250">
    <property type="entry name" value="PST FAMILY PREDICTED COLANIC ACID TRANSPORTER"/>
    <property type="match status" value="1"/>
</dbReference>
<feature type="transmembrane region" description="Helical" evidence="6">
    <location>
        <begin position="466"/>
        <end position="492"/>
    </location>
</feature>
<feature type="transmembrane region" description="Helical" evidence="6">
    <location>
        <begin position="318"/>
        <end position="336"/>
    </location>
</feature>
<reference evidence="7" key="1">
    <citation type="submission" date="2020-10" db="EMBL/GenBank/DDBJ databases">
        <authorList>
            <person name="Gilroy R."/>
        </authorList>
    </citation>
    <scope>NUCLEOTIDE SEQUENCE</scope>
    <source>
        <strain evidence="7">ChiSjej1B19-7085</strain>
    </source>
</reference>
<evidence type="ECO:0000313" key="8">
    <source>
        <dbReference type="Proteomes" id="UP000886785"/>
    </source>
</evidence>
<keyword evidence="4 6" id="KW-1133">Transmembrane helix</keyword>
<dbReference type="InterPro" id="IPR002797">
    <property type="entry name" value="Polysacc_synth"/>
</dbReference>
<evidence type="ECO:0000256" key="1">
    <source>
        <dbReference type="ARBA" id="ARBA00004651"/>
    </source>
</evidence>
<dbReference type="Proteomes" id="UP000886785">
    <property type="component" value="Unassembled WGS sequence"/>
</dbReference>
<evidence type="ECO:0000256" key="6">
    <source>
        <dbReference type="SAM" id="Phobius"/>
    </source>
</evidence>
<feature type="transmembrane region" description="Helical" evidence="6">
    <location>
        <begin position="85"/>
        <end position="106"/>
    </location>
</feature>
<dbReference type="AlphaFoldDB" id="A0A9D1J0Z3"/>
<dbReference type="Pfam" id="PF01943">
    <property type="entry name" value="Polysacc_synt"/>
    <property type="match status" value="1"/>
</dbReference>
<evidence type="ECO:0000256" key="5">
    <source>
        <dbReference type="ARBA" id="ARBA00023136"/>
    </source>
</evidence>
<name>A0A9D1J0Z3_9FIRM</name>
<keyword evidence="5 6" id="KW-0472">Membrane</keyword>
<organism evidence="7 8">
    <name type="scientific">Candidatus Gallacutalibacter pullicola</name>
    <dbReference type="NCBI Taxonomy" id="2840830"/>
    <lineage>
        <taxon>Bacteria</taxon>
        <taxon>Bacillati</taxon>
        <taxon>Bacillota</taxon>
        <taxon>Clostridia</taxon>
        <taxon>Eubacteriales</taxon>
        <taxon>Candidatus Gallacutalibacter</taxon>
    </lineage>
</organism>
<accession>A0A9D1J0Z3</accession>
<dbReference type="InterPro" id="IPR050833">
    <property type="entry name" value="Poly_Biosynth_Transport"/>
</dbReference>
<feature type="transmembrane region" description="Helical" evidence="6">
    <location>
        <begin position="7"/>
        <end position="30"/>
    </location>
</feature>
<dbReference type="InterPro" id="IPR024923">
    <property type="entry name" value="PG_synth_SpoVB"/>
</dbReference>
<sequence>MKKREFLLNALVMAASSLILRTANIAYRVYITDKVGAAGMGLYQLISSVFLLAVTVCTSGISLAVTRLVAEATGSGRPSRGRNAVLKCVLWSGTLSLVSGGALWMGADFIAAELLGSEAAAAPLRILVPGLPFMAVSSCMRGYFVALRSAVKASAGEFLEQFSTMGTVAAIFLYFAPSGLENACCAIMLGATAGEILSCLFNLALYLHSVRKNRVPAGAEKTSFRSVAHIALPSMAGYTARNILSTIENVLIPRGLKKNGASADASLAQYGMIHGMVMPMLYFPSAFLSAFSSLLVPEVAEACAAGYKRSIERLTCRSIQLTLLFSFFVMSVFWAFSGELGLAFYKNSDTGNILRILCPLVPLMYLDSIVDSILKGLDQQVSSLKYNFSDSCIRVALVYFLVPQFGVKGYLCVLFFSTIFNATLSIHRLIVVSRVEIRVLDWIVKPLVSAALAVSLVILLENLIPGIFAFGTWGTAAAHAGVSLILYCSFLWMTGAFTKPDLQWLVGIFRAVPRTESPSYRKPLESRR</sequence>
<feature type="transmembrane region" description="Helical" evidence="6">
    <location>
        <begin position="158"/>
        <end position="175"/>
    </location>
</feature>
<keyword evidence="2" id="KW-1003">Cell membrane</keyword>
<feature type="transmembrane region" description="Helical" evidence="6">
    <location>
        <begin position="442"/>
        <end position="460"/>
    </location>
</feature>
<evidence type="ECO:0000313" key="7">
    <source>
        <dbReference type="EMBL" id="HIR57096.1"/>
    </source>
</evidence>
<feature type="transmembrane region" description="Helical" evidence="6">
    <location>
        <begin position="42"/>
        <end position="65"/>
    </location>
</feature>